<proteinExistence type="predicted"/>
<evidence type="ECO:0000313" key="2">
    <source>
        <dbReference type="Proteomes" id="UP001363010"/>
    </source>
</evidence>
<gene>
    <name evidence="1" type="ORF">WKW80_33555</name>
</gene>
<organism evidence="1 2">
    <name type="scientific">Variovorax humicola</name>
    <dbReference type="NCBI Taxonomy" id="1769758"/>
    <lineage>
        <taxon>Bacteria</taxon>
        <taxon>Pseudomonadati</taxon>
        <taxon>Pseudomonadota</taxon>
        <taxon>Betaproteobacteria</taxon>
        <taxon>Burkholderiales</taxon>
        <taxon>Comamonadaceae</taxon>
        <taxon>Variovorax</taxon>
    </lineage>
</organism>
<dbReference type="RefSeq" id="WP_340367910.1">
    <property type="nucleotide sequence ID" value="NZ_JBBKZV010000043.1"/>
</dbReference>
<dbReference type="Proteomes" id="UP001363010">
    <property type="component" value="Unassembled WGS sequence"/>
</dbReference>
<comment type="caution">
    <text evidence="1">The sequence shown here is derived from an EMBL/GenBank/DDBJ whole genome shotgun (WGS) entry which is preliminary data.</text>
</comment>
<evidence type="ECO:0000313" key="1">
    <source>
        <dbReference type="EMBL" id="MEJ8826875.1"/>
    </source>
</evidence>
<name>A0ABU8WA82_9BURK</name>
<keyword evidence="2" id="KW-1185">Reference proteome</keyword>
<sequence>MPTEKERAWEAYQSRKRAYQSVYDNFRYTDAQREQVIEFIGAAMKVIRGDAKFESLKRLLPVARTRTESIDGQSYRGGTRFAFNSGFLNEWTSIYMLATTDAQGKVEPYHFQIYFKPPMQIPRERLEQLLRLKLVPGWTSEGGNLQRELPDPLHDLPAFDGGNFEYGLIDPPHAPYTVQVKFTYLNGPDHNPYTASRLARLELRREYLTSEQIRERDHQKLGHLSTTGQRVPLGGKWLGVCADDALTASMPMERRMCNYGEGHVFGPLWVWSNVARERVPVQAWWQWVAPDPFEEEIERIFGGKRKG</sequence>
<dbReference type="EMBL" id="JBBKZV010000043">
    <property type="protein sequence ID" value="MEJ8826875.1"/>
    <property type="molecule type" value="Genomic_DNA"/>
</dbReference>
<reference evidence="1 2" key="1">
    <citation type="submission" date="2024-03" db="EMBL/GenBank/DDBJ databases">
        <title>Novel species of the genus Variovorax.</title>
        <authorList>
            <person name="Liu Q."/>
            <person name="Xin Y.-H."/>
        </authorList>
    </citation>
    <scope>NUCLEOTIDE SEQUENCE [LARGE SCALE GENOMIC DNA]</scope>
    <source>
        <strain evidence="1 2">KACC 18501</strain>
    </source>
</reference>
<accession>A0ABU8WA82</accession>
<protein>
    <submittedName>
        <fullName evidence="1">Uncharacterized protein</fullName>
    </submittedName>
</protein>